<protein>
    <submittedName>
        <fullName evidence="2">Uncharacterized protein</fullName>
    </submittedName>
</protein>
<name>A0A7D3VRY0_ACTVE</name>
<dbReference type="AlphaFoldDB" id="A0A7D3VRY0"/>
<keyword evidence="3" id="KW-1185">Reference proteome</keyword>
<accession>A0A7D3VRY0</accession>
<dbReference type="EMBL" id="CP053892">
    <property type="protein sequence ID" value="QKG21070.1"/>
    <property type="molecule type" value="Genomic_DNA"/>
</dbReference>
<evidence type="ECO:0000313" key="3">
    <source>
        <dbReference type="Proteomes" id="UP000501240"/>
    </source>
</evidence>
<dbReference type="Proteomes" id="UP000501240">
    <property type="component" value="Chromosome"/>
</dbReference>
<proteinExistence type="predicted"/>
<feature type="region of interest" description="Disordered" evidence="1">
    <location>
        <begin position="1"/>
        <end position="20"/>
    </location>
</feature>
<sequence length="163" mass="18226">MHQGPPGWHETPFPRQETGPSYWWARTVSNRRLLACKPRSPSKPATPGPAHRYPTGHQRPPASATTVTQLDTHRAAWHAGWRSPITRRAAVRWAVVPKGSALEHKLPDQGYRRAFRGAARRRRWHPALAPARHACSLFRQASPRRGVGPLSARGDATLRAGRL</sequence>
<reference evidence="2 3" key="1">
    <citation type="submission" date="2020-05" db="EMBL/GenBank/DDBJ databases">
        <title>Actinomadura verrucosospora NRRL-B18236 (PFL_A860) Genome sequencing and assembly.</title>
        <authorList>
            <person name="Samborskyy M."/>
        </authorList>
    </citation>
    <scope>NUCLEOTIDE SEQUENCE [LARGE SCALE GENOMIC DNA]</scope>
    <source>
        <strain evidence="2 3">NRRL:B18236</strain>
    </source>
</reference>
<gene>
    <name evidence="2" type="ORF">ACTIVE_2708</name>
</gene>
<organism evidence="2 3">
    <name type="scientific">Actinomadura verrucosospora</name>
    <dbReference type="NCBI Taxonomy" id="46165"/>
    <lineage>
        <taxon>Bacteria</taxon>
        <taxon>Bacillati</taxon>
        <taxon>Actinomycetota</taxon>
        <taxon>Actinomycetes</taxon>
        <taxon>Streptosporangiales</taxon>
        <taxon>Thermomonosporaceae</taxon>
        <taxon>Actinomadura</taxon>
    </lineage>
</organism>
<feature type="region of interest" description="Disordered" evidence="1">
    <location>
        <begin position="36"/>
        <end position="70"/>
    </location>
</feature>
<evidence type="ECO:0000256" key="1">
    <source>
        <dbReference type="SAM" id="MobiDB-lite"/>
    </source>
</evidence>
<evidence type="ECO:0000313" key="2">
    <source>
        <dbReference type="EMBL" id="QKG21070.1"/>
    </source>
</evidence>